<proteinExistence type="inferred from homology"/>
<reference evidence="5" key="2">
    <citation type="submission" date="2023-02" db="EMBL/GenBank/DDBJ databases">
        <authorList>
            <person name="Swenson N.G."/>
            <person name="Wegrzyn J.L."/>
            <person name="Mcevoy S.L."/>
        </authorList>
    </citation>
    <scope>NUCLEOTIDE SEQUENCE</scope>
    <source>
        <strain evidence="5">91603</strain>
        <tissue evidence="5">Leaf</tissue>
    </source>
</reference>
<sequence length="274" mass="29995">MPIAFGIPMHFTPSTTEVVIALIWRAQINAARARYGFLRTSLLSVTINLTGKTFKKVPENCCGSINTSGIARFEAANDEKTKMMRLNDFVEKVRDAIRNTVAEFGEPNEDEDGLFFRLIMRSCIDLAEQVEKGVGDVIPSRGIDIGPDLTDKEISKEESNLGGETHQAVKDDGLYIFKGEPSDSKSMDYKERDGGGSSNMGGLGTKLSADSSKRLLVRKIRSAEIRKFGGKFTNVLGKRSGDSRIVGEVYVLKKRKVIAKKGVITGVNQGLIQG</sequence>
<dbReference type="GO" id="GO:0016746">
    <property type="term" value="F:acyltransferase activity"/>
    <property type="evidence" value="ECO:0007669"/>
    <property type="project" value="UniProtKB-KW"/>
</dbReference>
<name>A0AAD5IYG2_ACENE</name>
<gene>
    <name evidence="5" type="ORF">LWI28_010449</name>
</gene>
<comment type="caution">
    <text evidence="5">The sequence shown here is derived from an EMBL/GenBank/DDBJ whole genome shotgun (WGS) entry which is preliminary data.</text>
</comment>
<dbReference type="Gene3D" id="3.30.559.10">
    <property type="entry name" value="Chloramphenicol acetyltransferase-like domain"/>
    <property type="match status" value="1"/>
</dbReference>
<evidence type="ECO:0000256" key="1">
    <source>
        <dbReference type="ARBA" id="ARBA00009861"/>
    </source>
</evidence>
<dbReference type="InterPro" id="IPR023213">
    <property type="entry name" value="CAT-like_dom_sf"/>
</dbReference>
<keyword evidence="6" id="KW-1185">Reference proteome</keyword>
<keyword evidence="2" id="KW-0808">Transferase</keyword>
<dbReference type="Proteomes" id="UP001064489">
    <property type="component" value="Chromosome 4"/>
</dbReference>
<protein>
    <submittedName>
        <fullName evidence="5">Uncharacterized protein</fullName>
    </submittedName>
</protein>
<feature type="compositionally biased region" description="Basic and acidic residues" evidence="4">
    <location>
        <begin position="180"/>
        <end position="194"/>
    </location>
</feature>
<reference evidence="5" key="1">
    <citation type="journal article" date="2022" name="Plant J.">
        <title>Strategies of tolerance reflected in two North American maple genomes.</title>
        <authorList>
            <person name="McEvoy S.L."/>
            <person name="Sezen U.U."/>
            <person name="Trouern-Trend A."/>
            <person name="McMahon S.M."/>
            <person name="Schaberg P.G."/>
            <person name="Yang J."/>
            <person name="Wegrzyn J.L."/>
            <person name="Swenson N.G."/>
        </authorList>
    </citation>
    <scope>NUCLEOTIDE SEQUENCE</scope>
    <source>
        <strain evidence="5">91603</strain>
    </source>
</reference>
<dbReference type="PANTHER" id="PTHR31623:SF124">
    <property type="entry name" value="VINORINE SYNTHASE-RELATED"/>
    <property type="match status" value="1"/>
</dbReference>
<evidence type="ECO:0000256" key="2">
    <source>
        <dbReference type="ARBA" id="ARBA00022679"/>
    </source>
</evidence>
<organism evidence="5 6">
    <name type="scientific">Acer negundo</name>
    <name type="common">Box elder</name>
    <dbReference type="NCBI Taxonomy" id="4023"/>
    <lineage>
        <taxon>Eukaryota</taxon>
        <taxon>Viridiplantae</taxon>
        <taxon>Streptophyta</taxon>
        <taxon>Embryophyta</taxon>
        <taxon>Tracheophyta</taxon>
        <taxon>Spermatophyta</taxon>
        <taxon>Magnoliopsida</taxon>
        <taxon>eudicotyledons</taxon>
        <taxon>Gunneridae</taxon>
        <taxon>Pentapetalae</taxon>
        <taxon>rosids</taxon>
        <taxon>malvids</taxon>
        <taxon>Sapindales</taxon>
        <taxon>Sapindaceae</taxon>
        <taxon>Hippocastanoideae</taxon>
        <taxon>Acereae</taxon>
        <taxon>Acer</taxon>
    </lineage>
</organism>
<feature type="compositionally biased region" description="Gly residues" evidence="4">
    <location>
        <begin position="195"/>
        <end position="204"/>
    </location>
</feature>
<dbReference type="PANTHER" id="PTHR31623">
    <property type="entry name" value="F21J9.9"/>
    <property type="match status" value="1"/>
</dbReference>
<accession>A0AAD5IYG2</accession>
<evidence type="ECO:0000313" key="6">
    <source>
        <dbReference type="Proteomes" id="UP001064489"/>
    </source>
</evidence>
<keyword evidence="3" id="KW-0012">Acyltransferase</keyword>
<dbReference type="EMBL" id="JAJSOW010000101">
    <property type="protein sequence ID" value="KAI9181020.1"/>
    <property type="molecule type" value="Genomic_DNA"/>
</dbReference>
<evidence type="ECO:0000256" key="4">
    <source>
        <dbReference type="SAM" id="MobiDB-lite"/>
    </source>
</evidence>
<evidence type="ECO:0000313" key="5">
    <source>
        <dbReference type="EMBL" id="KAI9181020.1"/>
    </source>
</evidence>
<comment type="similarity">
    <text evidence="1">Belongs to the plant acyltransferase family.</text>
</comment>
<evidence type="ECO:0000256" key="3">
    <source>
        <dbReference type="ARBA" id="ARBA00023315"/>
    </source>
</evidence>
<dbReference type="AlphaFoldDB" id="A0AAD5IYG2"/>
<feature type="region of interest" description="Disordered" evidence="4">
    <location>
        <begin position="180"/>
        <end position="206"/>
    </location>
</feature>